<dbReference type="EMBL" id="MU117971">
    <property type="protein sequence ID" value="KAF9652016.1"/>
    <property type="molecule type" value="Genomic_DNA"/>
</dbReference>
<sequence length="162" mass="18362">MFDLPSAGNPFKVDDKQLARRFRKLQQTIHPDAWSAKGEAESSVAADLSSLVNHAFKTLQNPVLRAEYILREHGIDLAESEQTLEDPELLIKIMESREALDEAASQEQVDVIVSETQDAANKTMREVEEQCEKHQWEELQTSTIKLRYLQNTLNAAKAWAPS</sequence>
<organism evidence="1 2">
    <name type="scientific">Thelephora ganbajun</name>
    <name type="common">Ganba fungus</name>
    <dbReference type="NCBI Taxonomy" id="370292"/>
    <lineage>
        <taxon>Eukaryota</taxon>
        <taxon>Fungi</taxon>
        <taxon>Dikarya</taxon>
        <taxon>Basidiomycota</taxon>
        <taxon>Agaricomycotina</taxon>
        <taxon>Agaricomycetes</taxon>
        <taxon>Thelephorales</taxon>
        <taxon>Thelephoraceae</taxon>
        <taxon>Thelephora</taxon>
    </lineage>
</organism>
<evidence type="ECO:0000313" key="1">
    <source>
        <dbReference type="EMBL" id="KAF9652016.1"/>
    </source>
</evidence>
<dbReference type="Proteomes" id="UP000886501">
    <property type="component" value="Unassembled WGS sequence"/>
</dbReference>
<reference evidence="1" key="2">
    <citation type="journal article" date="2020" name="Nat. Commun.">
        <title>Large-scale genome sequencing of mycorrhizal fungi provides insights into the early evolution of symbiotic traits.</title>
        <authorList>
            <person name="Miyauchi S."/>
            <person name="Kiss E."/>
            <person name="Kuo A."/>
            <person name="Drula E."/>
            <person name="Kohler A."/>
            <person name="Sanchez-Garcia M."/>
            <person name="Morin E."/>
            <person name="Andreopoulos B."/>
            <person name="Barry K.W."/>
            <person name="Bonito G."/>
            <person name="Buee M."/>
            <person name="Carver A."/>
            <person name="Chen C."/>
            <person name="Cichocki N."/>
            <person name="Clum A."/>
            <person name="Culley D."/>
            <person name="Crous P.W."/>
            <person name="Fauchery L."/>
            <person name="Girlanda M."/>
            <person name="Hayes R.D."/>
            <person name="Keri Z."/>
            <person name="LaButti K."/>
            <person name="Lipzen A."/>
            <person name="Lombard V."/>
            <person name="Magnuson J."/>
            <person name="Maillard F."/>
            <person name="Murat C."/>
            <person name="Nolan M."/>
            <person name="Ohm R.A."/>
            <person name="Pangilinan J."/>
            <person name="Pereira M.F."/>
            <person name="Perotto S."/>
            <person name="Peter M."/>
            <person name="Pfister S."/>
            <person name="Riley R."/>
            <person name="Sitrit Y."/>
            <person name="Stielow J.B."/>
            <person name="Szollosi G."/>
            <person name="Zifcakova L."/>
            <person name="Stursova M."/>
            <person name="Spatafora J.W."/>
            <person name="Tedersoo L."/>
            <person name="Vaario L.M."/>
            <person name="Yamada A."/>
            <person name="Yan M."/>
            <person name="Wang P."/>
            <person name="Xu J."/>
            <person name="Bruns T."/>
            <person name="Baldrian P."/>
            <person name="Vilgalys R."/>
            <person name="Dunand C."/>
            <person name="Henrissat B."/>
            <person name="Grigoriev I.V."/>
            <person name="Hibbett D."/>
            <person name="Nagy L.G."/>
            <person name="Martin F.M."/>
        </authorList>
    </citation>
    <scope>NUCLEOTIDE SEQUENCE</scope>
    <source>
        <strain evidence="1">P2</strain>
    </source>
</reference>
<keyword evidence="2" id="KW-1185">Reference proteome</keyword>
<reference evidence="1" key="1">
    <citation type="submission" date="2019-10" db="EMBL/GenBank/DDBJ databases">
        <authorList>
            <consortium name="DOE Joint Genome Institute"/>
            <person name="Kuo A."/>
            <person name="Miyauchi S."/>
            <person name="Kiss E."/>
            <person name="Drula E."/>
            <person name="Kohler A."/>
            <person name="Sanchez-Garcia M."/>
            <person name="Andreopoulos B."/>
            <person name="Barry K.W."/>
            <person name="Bonito G."/>
            <person name="Buee M."/>
            <person name="Carver A."/>
            <person name="Chen C."/>
            <person name="Cichocki N."/>
            <person name="Clum A."/>
            <person name="Culley D."/>
            <person name="Crous P.W."/>
            <person name="Fauchery L."/>
            <person name="Girlanda M."/>
            <person name="Hayes R."/>
            <person name="Keri Z."/>
            <person name="Labutti K."/>
            <person name="Lipzen A."/>
            <person name="Lombard V."/>
            <person name="Magnuson J."/>
            <person name="Maillard F."/>
            <person name="Morin E."/>
            <person name="Murat C."/>
            <person name="Nolan M."/>
            <person name="Ohm R."/>
            <person name="Pangilinan J."/>
            <person name="Pereira M."/>
            <person name="Perotto S."/>
            <person name="Peter M."/>
            <person name="Riley R."/>
            <person name="Sitrit Y."/>
            <person name="Stielow B."/>
            <person name="Szollosi G."/>
            <person name="Zifcakova L."/>
            <person name="Stursova M."/>
            <person name="Spatafora J.W."/>
            <person name="Tedersoo L."/>
            <person name="Vaario L.-M."/>
            <person name="Yamada A."/>
            <person name="Yan M."/>
            <person name="Wang P."/>
            <person name="Xu J."/>
            <person name="Bruns T."/>
            <person name="Baldrian P."/>
            <person name="Vilgalys R."/>
            <person name="Henrissat B."/>
            <person name="Grigoriev I.V."/>
            <person name="Hibbett D."/>
            <person name="Nagy L.G."/>
            <person name="Martin F.M."/>
        </authorList>
    </citation>
    <scope>NUCLEOTIDE SEQUENCE</scope>
    <source>
        <strain evidence="1">P2</strain>
    </source>
</reference>
<comment type="caution">
    <text evidence="1">The sequence shown here is derived from an EMBL/GenBank/DDBJ whole genome shotgun (WGS) entry which is preliminary data.</text>
</comment>
<protein>
    <submittedName>
        <fullName evidence="1">Co-chaperone Hsc20</fullName>
    </submittedName>
</protein>
<evidence type="ECO:0000313" key="2">
    <source>
        <dbReference type="Proteomes" id="UP000886501"/>
    </source>
</evidence>
<proteinExistence type="predicted"/>
<accession>A0ACB6ZRG1</accession>
<name>A0ACB6ZRG1_THEGA</name>
<gene>
    <name evidence="1" type="ORF">BDM02DRAFT_3109782</name>
</gene>